<reference evidence="2" key="1">
    <citation type="journal article" date="2014" name="Int. J. Syst. Evol. Microbiol.">
        <title>Complete genome sequence of Corynebacterium casei LMG S-19264T (=DSM 44701T), isolated from a smear-ripened cheese.</title>
        <authorList>
            <consortium name="US DOE Joint Genome Institute (JGI-PGF)"/>
            <person name="Walter F."/>
            <person name="Albersmeier A."/>
            <person name="Kalinowski J."/>
            <person name="Ruckert C."/>
        </authorList>
    </citation>
    <scope>NUCLEOTIDE SEQUENCE</scope>
    <source>
        <strain evidence="2">JCM 16108</strain>
    </source>
</reference>
<proteinExistence type="predicted"/>
<dbReference type="RefSeq" id="WP_188869967.1">
    <property type="nucleotide sequence ID" value="NZ_BMOO01000002.1"/>
</dbReference>
<evidence type="ECO:0000313" key="2">
    <source>
        <dbReference type="EMBL" id="GGM59670.1"/>
    </source>
</evidence>
<keyword evidence="1" id="KW-0472">Membrane</keyword>
<dbReference type="EMBL" id="BMOO01000002">
    <property type="protein sequence ID" value="GGM59670.1"/>
    <property type="molecule type" value="Genomic_DNA"/>
</dbReference>
<keyword evidence="1" id="KW-0812">Transmembrane</keyword>
<name>A0A830FTR7_9EURY</name>
<dbReference type="Proteomes" id="UP000614609">
    <property type="component" value="Unassembled WGS sequence"/>
</dbReference>
<evidence type="ECO:0000313" key="3">
    <source>
        <dbReference type="EMBL" id="MBP1954775.1"/>
    </source>
</evidence>
<keyword evidence="4" id="KW-1185">Reference proteome</keyword>
<sequence length="86" mass="9152">MRSGSYSLLLLVVGCLGLCIGATVFLREFLGAPLAVATGVRVVGGGNALAGAIIVTASFALMAFAAVVFYISRGKHRRRERVLRRW</sequence>
<comment type="caution">
    <text evidence="2">The sequence shown here is derived from an EMBL/GenBank/DDBJ whole genome shotgun (WGS) entry which is preliminary data.</text>
</comment>
<evidence type="ECO:0000256" key="1">
    <source>
        <dbReference type="SAM" id="Phobius"/>
    </source>
</evidence>
<dbReference type="PROSITE" id="PS51257">
    <property type="entry name" value="PROKAR_LIPOPROTEIN"/>
    <property type="match status" value="1"/>
</dbReference>
<evidence type="ECO:0000313" key="4">
    <source>
        <dbReference type="Proteomes" id="UP000614609"/>
    </source>
</evidence>
<gene>
    <name evidence="2" type="ORF">GCM10009017_07250</name>
    <name evidence="3" type="ORF">J2752_001687</name>
</gene>
<organism evidence="2 4">
    <name type="scientific">Halarchaeum rubridurum</name>
    <dbReference type="NCBI Taxonomy" id="489911"/>
    <lineage>
        <taxon>Archaea</taxon>
        <taxon>Methanobacteriati</taxon>
        <taxon>Methanobacteriota</taxon>
        <taxon>Stenosarchaea group</taxon>
        <taxon>Halobacteria</taxon>
        <taxon>Halobacteriales</taxon>
        <taxon>Halobacteriaceae</taxon>
    </lineage>
</organism>
<reference evidence="3" key="3">
    <citation type="submission" date="2021-03" db="EMBL/GenBank/DDBJ databases">
        <title>Genomic Encyclopedia of Type Strains, Phase IV (KMG-IV): sequencing the most valuable type-strain genomes for metagenomic binning, comparative biology and taxonomic classification.</title>
        <authorList>
            <person name="Goeker M."/>
        </authorList>
    </citation>
    <scope>NUCLEOTIDE SEQUENCE</scope>
    <source>
        <strain evidence="3">DSM 22443</strain>
    </source>
</reference>
<keyword evidence="1" id="KW-1133">Transmembrane helix</keyword>
<reference evidence="2" key="2">
    <citation type="submission" date="2020-09" db="EMBL/GenBank/DDBJ databases">
        <authorList>
            <person name="Sun Q."/>
            <person name="Ohkuma M."/>
        </authorList>
    </citation>
    <scope>NUCLEOTIDE SEQUENCE</scope>
    <source>
        <strain evidence="2">JCM 16108</strain>
    </source>
</reference>
<protein>
    <submittedName>
        <fullName evidence="2">Uncharacterized protein</fullName>
    </submittedName>
</protein>
<dbReference type="AlphaFoldDB" id="A0A830FTR7"/>
<dbReference type="EMBL" id="JAGGKO010000002">
    <property type="protein sequence ID" value="MBP1954775.1"/>
    <property type="molecule type" value="Genomic_DNA"/>
</dbReference>
<dbReference type="Proteomes" id="UP000765891">
    <property type="component" value="Unassembled WGS sequence"/>
</dbReference>
<accession>A0A830FTR7</accession>
<feature type="transmembrane region" description="Helical" evidence="1">
    <location>
        <begin position="47"/>
        <end position="71"/>
    </location>
</feature>